<name>A0ACB8TAE9_9AGAM</name>
<keyword evidence="2" id="KW-1185">Reference proteome</keyword>
<comment type="caution">
    <text evidence="1">The sequence shown here is derived from an EMBL/GenBank/DDBJ whole genome shotgun (WGS) entry which is preliminary data.</text>
</comment>
<reference evidence="1" key="2">
    <citation type="journal article" date="2022" name="New Phytol.">
        <title>Evolutionary transition to the ectomycorrhizal habit in the genomes of a hyperdiverse lineage of mushroom-forming fungi.</title>
        <authorList>
            <person name="Looney B."/>
            <person name="Miyauchi S."/>
            <person name="Morin E."/>
            <person name="Drula E."/>
            <person name="Courty P.E."/>
            <person name="Kohler A."/>
            <person name="Kuo A."/>
            <person name="LaButti K."/>
            <person name="Pangilinan J."/>
            <person name="Lipzen A."/>
            <person name="Riley R."/>
            <person name="Andreopoulos W."/>
            <person name="He G."/>
            <person name="Johnson J."/>
            <person name="Nolan M."/>
            <person name="Tritt A."/>
            <person name="Barry K.W."/>
            <person name="Grigoriev I.V."/>
            <person name="Nagy L.G."/>
            <person name="Hibbett D."/>
            <person name="Henrissat B."/>
            <person name="Matheny P.B."/>
            <person name="Labbe J."/>
            <person name="Martin F.M."/>
        </authorList>
    </citation>
    <scope>NUCLEOTIDE SEQUENCE</scope>
    <source>
        <strain evidence="1">HHB10654</strain>
    </source>
</reference>
<dbReference type="EMBL" id="MU277196">
    <property type="protein sequence ID" value="KAI0065153.1"/>
    <property type="molecule type" value="Genomic_DNA"/>
</dbReference>
<organism evidence="1 2">
    <name type="scientific">Artomyces pyxidatus</name>
    <dbReference type="NCBI Taxonomy" id="48021"/>
    <lineage>
        <taxon>Eukaryota</taxon>
        <taxon>Fungi</taxon>
        <taxon>Dikarya</taxon>
        <taxon>Basidiomycota</taxon>
        <taxon>Agaricomycotina</taxon>
        <taxon>Agaricomycetes</taxon>
        <taxon>Russulales</taxon>
        <taxon>Auriscalpiaceae</taxon>
        <taxon>Artomyces</taxon>
    </lineage>
</organism>
<reference evidence="1" key="1">
    <citation type="submission" date="2021-03" db="EMBL/GenBank/DDBJ databases">
        <authorList>
            <consortium name="DOE Joint Genome Institute"/>
            <person name="Ahrendt S."/>
            <person name="Looney B.P."/>
            <person name="Miyauchi S."/>
            <person name="Morin E."/>
            <person name="Drula E."/>
            <person name="Courty P.E."/>
            <person name="Chicoki N."/>
            <person name="Fauchery L."/>
            <person name="Kohler A."/>
            <person name="Kuo A."/>
            <person name="Labutti K."/>
            <person name="Pangilinan J."/>
            <person name="Lipzen A."/>
            <person name="Riley R."/>
            <person name="Andreopoulos W."/>
            <person name="He G."/>
            <person name="Johnson J."/>
            <person name="Barry K.W."/>
            <person name="Grigoriev I.V."/>
            <person name="Nagy L."/>
            <person name="Hibbett D."/>
            <person name="Henrissat B."/>
            <person name="Matheny P.B."/>
            <person name="Labbe J."/>
            <person name="Martin F."/>
        </authorList>
    </citation>
    <scope>NUCLEOTIDE SEQUENCE</scope>
    <source>
        <strain evidence="1">HHB10654</strain>
    </source>
</reference>
<evidence type="ECO:0000313" key="1">
    <source>
        <dbReference type="EMBL" id="KAI0065153.1"/>
    </source>
</evidence>
<evidence type="ECO:0000313" key="2">
    <source>
        <dbReference type="Proteomes" id="UP000814140"/>
    </source>
</evidence>
<proteinExistence type="predicted"/>
<gene>
    <name evidence="1" type="ORF">BV25DRAFT_1913785</name>
</gene>
<accession>A0ACB8TAE9</accession>
<protein>
    <submittedName>
        <fullName evidence="1">Cytochrome P450</fullName>
    </submittedName>
</protein>
<sequence length="536" mass="60698">MSPAHDHLLVLDAHFFLALPTVLLDDVAVLLGTVIFIASLLVRYFNSPWRRLPPGPSGYPLIGNALELREKQWLTFTRWRETYGDVVYFHIFGQPAVVLNSQKAASDLLERRATIYSDRVRNIVGADVMCGGLVLLFQNYTPFWRRLRKAAHEGLTSNGVKNHLQQTQRREALMLSLSCLQENNDWQHHVRRTTTSAVMTTLYNTPPMVSRENPYTKTLDAIDALVARFDHSTMPRPYLVEVFPWMKHIPSRFARWKREAEEWFRRDSAILEALFNEAKADDHLSVSATLLDNSLRNGLSVRENSWLAGTLYVAGVDTTSAALSWAMQALLTYPETQQQAQAELDCVVGRLRVPTFADIPRLPYLRAMVRELLRWRPVSPVGLPHLSTQDDWYEGMFIPARTICIANVWGMNHDPAVYGADAEHFNPARFLDANGELVPPAPETKGDGHSAFGFGRRICPGKQVANDSLMITLAVMMWACTIERRKDVRGDLTPIDLDGCDLRGVAICPIPFQCKITPRFPEASLLLEQERELHVT</sequence>
<dbReference type="Proteomes" id="UP000814140">
    <property type="component" value="Unassembled WGS sequence"/>
</dbReference>